<dbReference type="Proteomes" id="UP000293036">
    <property type="component" value="Unassembled WGS sequence"/>
</dbReference>
<dbReference type="AlphaFoldDB" id="A0A4V2KQY6"/>
<sequence>MTNTLSYFRDSPDISQVQLASGLGFNLQKTDSNPRSNPAWRRMSIKPTVKTIVLNSPNLICHSSADILLTLWKPLLIARPDMPASLASPDVTAEPAPSLHPQNRGDIAAIISAVVEHRRKNETKADKK</sequence>
<reference evidence="1 2" key="1">
    <citation type="submission" date="2019-02" db="EMBL/GenBank/DDBJ databases">
        <title>Arcanobacterium bovis sp. nov., isolated from the milk of a cow with mastitis.</title>
        <authorList>
            <person name="Sammra O."/>
            <person name="Foster G."/>
            <person name="Hassan A."/>
            <person name="Alssahen M."/>
            <person name="Laemmler C."/>
            <person name="Borowiak M."/>
            <person name="Malorny B."/>
            <person name="Abdulmawjood A."/>
        </authorList>
    </citation>
    <scope>NUCLEOTIDE SEQUENCE [LARGE SCALE GENOMIC DNA]</scope>
    <source>
        <strain evidence="1 2">C605018/01/1</strain>
    </source>
</reference>
<dbReference type="RefSeq" id="WP_131282411.1">
    <property type="nucleotide sequence ID" value="NZ_JBHSLR010000008.1"/>
</dbReference>
<proteinExistence type="predicted"/>
<keyword evidence="2" id="KW-1185">Reference proteome</keyword>
<dbReference type="EMBL" id="SJDT01000009">
    <property type="protein sequence ID" value="TBW20773.1"/>
    <property type="molecule type" value="Genomic_DNA"/>
</dbReference>
<evidence type="ECO:0000313" key="1">
    <source>
        <dbReference type="EMBL" id="TBW20773.1"/>
    </source>
</evidence>
<organism evidence="1 2">
    <name type="scientific">Arcanobacterium bovis</name>
    <dbReference type="NCBI Taxonomy" id="2529275"/>
    <lineage>
        <taxon>Bacteria</taxon>
        <taxon>Bacillati</taxon>
        <taxon>Actinomycetota</taxon>
        <taxon>Actinomycetes</taxon>
        <taxon>Actinomycetales</taxon>
        <taxon>Actinomycetaceae</taxon>
        <taxon>Arcanobacterium</taxon>
    </lineage>
</organism>
<protein>
    <submittedName>
        <fullName evidence="1">Uncharacterized protein</fullName>
    </submittedName>
</protein>
<gene>
    <name evidence="1" type="ORF">EZJ44_08290</name>
</gene>
<comment type="caution">
    <text evidence="1">The sequence shown here is derived from an EMBL/GenBank/DDBJ whole genome shotgun (WGS) entry which is preliminary data.</text>
</comment>
<evidence type="ECO:0000313" key="2">
    <source>
        <dbReference type="Proteomes" id="UP000293036"/>
    </source>
</evidence>
<accession>A0A4V2KQY6</accession>
<name>A0A4V2KQY6_9ACTO</name>